<dbReference type="SUPFAM" id="SSF51366">
    <property type="entry name" value="Ribulose-phoshate binding barrel"/>
    <property type="match status" value="1"/>
</dbReference>
<keyword evidence="5 11" id="KW-0028">Amino-acid biosynthesis</keyword>
<dbReference type="PANTHER" id="PTHR21235">
    <property type="entry name" value="IMIDAZOLE GLYCEROL PHOSPHATE SYNTHASE SUBUNIT HISF/H IGP SYNTHASE SUBUNIT HISF/H"/>
    <property type="match status" value="1"/>
</dbReference>
<evidence type="ECO:0000256" key="11">
    <source>
        <dbReference type="RuleBase" id="RU003657"/>
    </source>
</evidence>
<name>A0A1G2M910_9BACT</name>
<keyword evidence="6 11" id="KW-0368">Histidine biosynthesis</keyword>
<evidence type="ECO:0000256" key="3">
    <source>
        <dbReference type="ARBA" id="ARBA00011152"/>
    </source>
</evidence>
<protein>
    <recommendedName>
        <fullName evidence="4">imidazole glycerol-phosphate synthase</fullName>
        <ecNumber evidence="4">4.3.2.10</ecNumber>
    </recommendedName>
    <alternativeName>
        <fullName evidence="9">IGP synthase cyclase subunit</fullName>
    </alternativeName>
</protein>
<dbReference type="GO" id="GO:0000105">
    <property type="term" value="P:L-histidine biosynthetic process"/>
    <property type="evidence" value="ECO:0007669"/>
    <property type="project" value="UniProtKB-UniPathway"/>
</dbReference>
<evidence type="ECO:0000256" key="9">
    <source>
        <dbReference type="ARBA" id="ARBA00030264"/>
    </source>
</evidence>
<comment type="catalytic activity">
    <reaction evidence="10">
        <text>5-[(5-phospho-1-deoxy-D-ribulos-1-ylimino)methylamino]-1-(5-phospho-beta-D-ribosyl)imidazole-4-carboxamide + L-glutamine = D-erythro-1-(imidazol-4-yl)glycerol 3-phosphate + 5-amino-1-(5-phospho-beta-D-ribosyl)imidazole-4-carboxamide + L-glutamate + H(+)</text>
        <dbReference type="Rhea" id="RHEA:24793"/>
        <dbReference type="ChEBI" id="CHEBI:15378"/>
        <dbReference type="ChEBI" id="CHEBI:29985"/>
        <dbReference type="ChEBI" id="CHEBI:58278"/>
        <dbReference type="ChEBI" id="CHEBI:58359"/>
        <dbReference type="ChEBI" id="CHEBI:58475"/>
        <dbReference type="ChEBI" id="CHEBI:58525"/>
        <dbReference type="EC" id="4.3.2.10"/>
    </reaction>
</comment>
<organism evidence="12 13">
    <name type="scientific">Candidatus Taylorbacteria bacterium RIFCSPHIGHO2_01_FULL_51_15</name>
    <dbReference type="NCBI Taxonomy" id="1802304"/>
    <lineage>
        <taxon>Bacteria</taxon>
        <taxon>Candidatus Tayloriibacteriota</taxon>
    </lineage>
</organism>
<dbReference type="UniPathway" id="UPA00031">
    <property type="reaction ID" value="UER00010"/>
</dbReference>
<evidence type="ECO:0000313" key="12">
    <source>
        <dbReference type="EMBL" id="OHA20380.1"/>
    </source>
</evidence>
<dbReference type="CDD" id="cd04731">
    <property type="entry name" value="HisF"/>
    <property type="match status" value="1"/>
</dbReference>
<comment type="caution">
    <text evidence="12">The sequence shown here is derived from an EMBL/GenBank/DDBJ whole genome shotgun (WGS) entry which is preliminary data.</text>
</comment>
<dbReference type="AlphaFoldDB" id="A0A1G2M910"/>
<comment type="function">
    <text evidence="8">IGPS catalyzes the conversion of PRFAR and glutamine to IGP, AICAR and glutamate. The HisF subunit catalyzes the cyclization activity that produces IGP and AICAR from PRFAR using the ammonia provided by the HisH subunit.</text>
</comment>
<evidence type="ECO:0000256" key="4">
    <source>
        <dbReference type="ARBA" id="ARBA00012809"/>
    </source>
</evidence>
<comment type="subunit">
    <text evidence="3">Heterodimer of HisH and HisF.</text>
</comment>
<dbReference type="Gene3D" id="3.20.20.70">
    <property type="entry name" value="Aldolase class I"/>
    <property type="match status" value="1"/>
</dbReference>
<sequence>MKNIRIIPTLHIKGSNVVKPVHTEALRVVGHPKELALRYYREGADELIYLDIVASLYQRNFDFELLKSVSEEIFIPITVGGGIRSLSDIKNALRVGADKVAINTYAVHHPEFLKAAAEEFGSQCIVLYIEAKEKGDGRWEVYTDGGRESTGVDAVEWAKRTIDLGVGEILLTSIDRDGTRKGYDLELTSAIASTSPIPVIAHGGAGNAAHLEEIIKKGKADAVGVSSIFHYAETDIGAVKKNLSGREINVRANYSN</sequence>
<evidence type="ECO:0000256" key="8">
    <source>
        <dbReference type="ARBA" id="ARBA00025475"/>
    </source>
</evidence>
<comment type="similarity">
    <text evidence="2 11">Belongs to the HisA/HisF family.</text>
</comment>
<dbReference type="GO" id="GO:0016829">
    <property type="term" value="F:lyase activity"/>
    <property type="evidence" value="ECO:0007669"/>
    <property type="project" value="UniProtKB-KW"/>
</dbReference>
<dbReference type="Pfam" id="PF00977">
    <property type="entry name" value="His_biosynth"/>
    <property type="match status" value="1"/>
</dbReference>
<evidence type="ECO:0000313" key="13">
    <source>
        <dbReference type="Proteomes" id="UP000178121"/>
    </source>
</evidence>
<dbReference type="InterPro" id="IPR013785">
    <property type="entry name" value="Aldolase_TIM"/>
</dbReference>
<proteinExistence type="inferred from homology"/>
<evidence type="ECO:0000256" key="7">
    <source>
        <dbReference type="ARBA" id="ARBA00023239"/>
    </source>
</evidence>
<evidence type="ECO:0000256" key="2">
    <source>
        <dbReference type="ARBA" id="ARBA00009667"/>
    </source>
</evidence>
<dbReference type="EC" id="4.3.2.10" evidence="4"/>
<gene>
    <name evidence="12" type="ORF">A2849_01220</name>
</gene>
<dbReference type="InterPro" id="IPR006062">
    <property type="entry name" value="His_biosynth"/>
</dbReference>
<dbReference type="Proteomes" id="UP000178121">
    <property type="component" value="Unassembled WGS sequence"/>
</dbReference>
<evidence type="ECO:0000256" key="1">
    <source>
        <dbReference type="ARBA" id="ARBA00005091"/>
    </source>
</evidence>
<dbReference type="InterPro" id="IPR050064">
    <property type="entry name" value="IGPS_HisA/HisF"/>
</dbReference>
<dbReference type="InterPro" id="IPR011060">
    <property type="entry name" value="RibuloseP-bd_barrel"/>
</dbReference>
<dbReference type="NCBIfam" id="TIGR00735">
    <property type="entry name" value="hisF"/>
    <property type="match status" value="1"/>
</dbReference>
<comment type="pathway">
    <text evidence="1">Amino-acid biosynthesis; L-histidine biosynthesis; L-histidine from 5-phospho-alpha-D-ribose 1-diphosphate: step 5/9.</text>
</comment>
<evidence type="ECO:0000256" key="5">
    <source>
        <dbReference type="ARBA" id="ARBA00022605"/>
    </source>
</evidence>
<evidence type="ECO:0000256" key="6">
    <source>
        <dbReference type="ARBA" id="ARBA00023102"/>
    </source>
</evidence>
<dbReference type="PANTHER" id="PTHR21235:SF2">
    <property type="entry name" value="IMIDAZOLE GLYCEROL PHOSPHATE SYNTHASE HISHF"/>
    <property type="match status" value="1"/>
</dbReference>
<accession>A0A1G2M910</accession>
<keyword evidence="7" id="KW-0456">Lyase</keyword>
<evidence type="ECO:0000256" key="10">
    <source>
        <dbReference type="ARBA" id="ARBA00047838"/>
    </source>
</evidence>
<dbReference type="EMBL" id="MHRI01000030">
    <property type="protein sequence ID" value="OHA20380.1"/>
    <property type="molecule type" value="Genomic_DNA"/>
</dbReference>
<dbReference type="GO" id="GO:0000107">
    <property type="term" value="F:imidazoleglycerol-phosphate synthase activity"/>
    <property type="evidence" value="ECO:0007669"/>
    <property type="project" value="InterPro"/>
</dbReference>
<reference evidence="12 13" key="1">
    <citation type="journal article" date="2016" name="Nat. Commun.">
        <title>Thousands of microbial genomes shed light on interconnected biogeochemical processes in an aquifer system.</title>
        <authorList>
            <person name="Anantharaman K."/>
            <person name="Brown C.T."/>
            <person name="Hug L.A."/>
            <person name="Sharon I."/>
            <person name="Castelle C.J."/>
            <person name="Probst A.J."/>
            <person name="Thomas B.C."/>
            <person name="Singh A."/>
            <person name="Wilkins M.J."/>
            <person name="Karaoz U."/>
            <person name="Brodie E.L."/>
            <person name="Williams K.H."/>
            <person name="Hubbard S.S."/>
            <person name="Banfield J.F."/>
        </authorList>
    </citation>
    <scope>NUCLEOTIDE SEQUENCE [LARGE SCALE GENOMIC DNA]</scope>
</reference>
<dbReference type="InterPro" id="IPR004651">
    <property type="entry name" value="HisF"/>
</dbReference>